<dbReference type="InterPro" id="IPR014747">
    <property type="entry name" value="Bac_photo_RC_H_C"/>
</dbReference>
<accession>A0ABN3LD26</accession>
<evidence type="ECO:0000256" key="1">
    <source>
        <dbReference type="SAM" id="MobiDB-lite"/>
    </source>
</evidence>
<feature type="compositionally biased region" description="Basic and acidic residues" evidence="1">
    <location>
        <begin position="158"/>
        <end position="199"/>
    </location>
</feature>
<sequence>MSTQLRPDDVIGHKAVDVEGNKIGSVEQVFVSDTTGSPEWVTVKRGLFRSKEIFVPLRGASMSGDQLRLAYLKEKVSGAPDLEVGRHLSVEEEQELYRYYGLSTTGPGRPGEAGTGGGAGDFGRRAGGGAGTTGAGTTGAAAGTTAGTGTAPGAGAEPEPRGHLAGRDRSKDLPGHEGEDLSGLPERDTTGLHGPEDTRGMSGSAGAPDAEDTGPRSEGPRPSSGRGRHRRPER</sequence>
<dbReference type="Proteomes" id="UP001501358">
    <property type="component" value="Unassembled WGS sequence"/>
</dbReference>
<organism evidence="3 4">
    <name type="scientific">Streptomyces thermolineatus</name>
    <dbReference type="NCBI Taxonomy" id="44033"/>
    <lineage>
        <taxon>Bacteria</taxon>
        <taxon>Bacillati</taxon>
        <taxon>Actinomycetota</taxon>
        <taxon>Actinomycetes</taxon>
        <taxon>Kitasatosporales</taxon>
        <taxon>Streptomycetaceae</taxon>
        <taxon>Streptomyces</taxon>
    </lineage>
</organism>
<reference evidence="3 4" key="1">
    <citation type="journal article" date="2019" name="Int. J. Syst. Evol. Microbiol.">
        <title>The Global Catalogue of Microorganisms (GCM) 10K type strain sequencing project: providing services to taxonomists for standard genome sequencing and annotation.</title>
        <authorList>
            <consortium name="The Broad Institute Genomics Platform"/>
            <consortium name="The Broad Institute Genome Sequencing Center for Infectious Disease"/>
            <person name="Wu L."/>
            <person name="Ma J."/>
        </authorList>
    </citation>
    <scope>NUCLEOTIDE SEQUENCE [LARGE SCALE GENOMIC DNA]</scope>
    <source>
        <strain evidence="3 4">JCM 6307</strain>
    </source>
</reference>
<dbReference type="Gene3D" id="3.90.50.10">
    <property type="entry name" value="Photosynthetic Reaction Center, subunit H, domain 2"/>
    <property type="match status" value="1"/>
</dbReference>
<evidence type="ECO:0000313" key="3">
    <source>
        <dbReference type="EMBL" id="GAA2480678.1"/>
    </source>
</evidence>
<protein>
    <recommendedName>
        <fullName evidence="2">PRC-barrel domain-containing protein</fullName>
    </recommendedName>
</protein>
<comment type="caution">
    <text evidence="3">The sequence shown here is derived from an EMBL/GenBank/DDBJ whole genome shotgun (WGS) entry which is preliminary data.</text>
</comment>
<dbReference type="RefSeq" id="WP_344382441.1">
    <property type="nucleotide sequence ID" value="NZ_BAAATA010000007.1"/>
</dbReference>
<proteinExistence type="predicted"/>
<dbReference type="InterPro" id="IPR027275">
    <property type="entry name" value="PRC-brl_dom"/>
</dbReference>
<dbReference type="Pfam" id="PF05239">
    <property type="entry name" value="PRC"/>
    <property type="match status" value="1"/>
</dbReference>
<dbReference type="EMBL" id="BAAATA010000007">
    <property type="protein sequence ID" value="GAA2480678.1"/>
    <property type="molecule type" value="Genomic_DNA"/>
</dbReference>
<feature type="region of interest" description="Disordered" evidence="1">
    <location>
        <begin position="101"/>
        <end position="234"/>
    </location>
</feature>
<evidence type="ECO:0000313" key="4">
    <source>
        <dbReference type="Proteomes" id="UP001501358"/>
    </source>
</evidence>
<keyword evidence="4" id="KW-1185">Reference proteome</keyword>
<name>A0ABN3LD26_9ACTN</name>
<evidence type="ECO:0000259" key="2">
    <source>
        <dbReference type="Pfam" id="PF05239"/>
    </source>
</evidence>
<gene>
    <name evidence="3" type="ORF">GCM10010406_16140</name>
</gene>
<feature type="compositionally biased region" description="Low complexity" evidence="1">
    <location>
        <begin position="138"/>
        <end position="157"/>
    </location>
</feature>
<dbReference type="InterPro" id="IPR011033">
    <property type="entry name" value="PRC_barrel-like_sf"/>
</dbReference>
<dbReference type="SUPFAM" id="SSF50346">
    <property type="entry name" value="PRC-barrel domain"/>
    <property type="match status" value="1"/>
</dbReference>
<feature type="domain" description="PRC-barrel" evidence="2">
    <location>
        <begin position="6"/>
        <end position="73"/>
    </location>
</feature>
<feature type="compositionally biased region" description="Gly residues" evidence="1">
    <location>
        <begin position="108"/>
        <end position="137"/>
    </location>
</feature>